<evidence type="ECO:0000313" key="3">
    <source>
        <dbReference type="Proteomes" id="UP000199181"/>
    </source>
</evidence>
<dbReference type="AlphaFoldDB" id="A0A1I0KEU0"/>
<name>A0A1I0KEU0_9BACT</name>
<evidence type="ECO:0000256" key="1">
    <source>
        <dbReference type="SAM" id="SignalP"/>
    </source>
</evidence>
<feature type="signal peptide" evidence="1">
    <location>
        <begin position="1"/>
        <end position="20"/>
    </location>
</feature>
<dbReference type="RefSeq" id="WP_093523111.1">
    <property type="nucleotide sequence ID" value="NZ_FOIJ01000010.1"/>
</dbReference>
<evidence type="ECO:0000313" key="2">
    <source>
        <dbReference type="EMBL" id="SEU22876.1"/>
    </source>
</evidence>
<organism evidence="2 3">
    <name type="scientific">Stigmatella erecta</name>
    <dbReference type="NCBI Taxonomy" id="83460"/>
    <lineage>
        <taxon>Bacteria</taxon>
        <taxon>Pseudomonadati</taxon>
        <taxon>Myxococcota</taxon>
        <taxon>Myxococcia</taxon>
        <taxon>Myxococcales</taxon>
        <taxon>Cystobacterineae</taxon>
        <taxon>Archangiaceae</taxon>
        <taxon>Stigmatella</taxon>
    </lineage>
</organism>
<proteinExistence type="predicted"/>
<keyword evidence="1" id="KW-0732">Signal</keyword>
<dbReference type="Proteomes" id="UP000199181">
    <property type="component" value="Unassembled WGS sequence"/>
</dbReference>
<gene>
    <name evidence="2" type="ORF">SAMN05443639_110180</name>
</gene>
<dbReference type="EMBL" id="FOIJ01000010">
    <property type="protein sequence ID" value="SEU22876.1"/>
    <property type="molecule type" value="Genomic_DNA"/>
</dbReference>
<reference evidence="3" key="1">
    <citation type="submission" date="2016-10" db="EMBL/GenBank/DDBJ databases">
        <authorList>
            <person name="Varghese N."/>
            <person name="Submissions S."/>
        </authorList>
    </citation>
    <scope>NUCLEOTIDE SEQUENCE [LARGE SCALE GENOMIC DNA]</scope>
    <source>
        <strain evidence="3">DSM 16858</strain>
    </source>
</reference>
<keyword evidence="3" id="KW-1185">Reference proteome</keyword>
<accession>A0A1I0KEU0</accession>
<sequence length="68" mass="7690">MSKPLTLILFWLLAVAPASAQQSVLKDPWIQLNYGSGKDVSDETGEDGREPLRIRWYGGSFIEVPVWR</sequence>
<protein>
    <submittedName>
        <fullName evidence="2">Uncharacterized protein</fullName>
    </submittedName>
</protein>
<feature type="chain" id="PRO_5011600189" evidence="1">
    <location>
        <begin position="21"/>
        <end position="68"/>
    </location>
</feature>